<feature type="transmembrane region" description="Helical" evidence="8">
    <location>
        <begin position="96"/>
        <end position="118"/>
    </location>
</feature>
<evidence type="ECO:0000256" key="7">
    <source>
        <dbReference type="ARBA" id="ARBA00023136"/>
    </source>
</evidence>
<dbReference type="GO" id="GO:0004659">
    <property type="term" value="F:prenyltransferase activity"/>
    <property type="evidence" value="ECO:0007669"/>
    <property type="project" value="InterPro"/>
</dbReference>
<comment type="subcellular location">
    <subcellularLocation>
        <location evidence="1">Membrane</location>
        <topology evidence="1">Multi-pass membrane protein</topology>
    </subcellularLocation>
</comment>
<feature type="transmembrane region" description="Helical" evidence="8">
    <location>
        <begin position="222"/>
        <end position="247"/>
    </location>
</feature>
<dbReference type="PANTHER" id="PTHR13929:SF0">
    <property type="entry name" value="UBIA PRENYLTRANSFERASE DOMAIN-CONTAINING PROTEIN 1"/>
    <property type="match status" value="1"/>
</dbReference>
<dbReference type="AlphaFoldDB" id="A0A8J3FTI9"/>
<reference evidence="9" key="1">
    <citation type="journal article" date="2014" name="Int. J. Syst. Evol. Microbiol.">
        <title>Complete genome sequence of Corynebacterium casei LMG S-19264T (=DSM 44701T), isolated from a smear-ripened cheese.</title>
        <authorList>
            <consortium name="US DOE Joint Genome Institute (JGI-PGF)"/>
            <person name="Walter F."/>
            <person name="Albersmeier A."/>
            <person name="Kalinowski J."/>
            <person name="Ruckert C."/>
        </authorList>
    </citation>
    <scope>NUCLEOTIDE SEQUENCE</scope>
    <source>
        <strain evidence="9">CGMCC 4.5737</strain>
    </source>
</reference>
<dbReference type="Proteomes" id="UP000637578">
    <property type="component" value="Unassembled WGS sequence"/>
</dbReference>
<dbReference type="RefSeq" id="WP_268239288.1">
    <property type="nucleotide sequence ID" value="NZ_BMMK01000005.1"/>
</dbReference>
<dbReference type="InterPro" id="IPR026046">
    <property type="entry name" value="UBIAD1"/>
</dbReference>
<feature type="transmembrane region" description="Helical" evidence="8">
    <location>
        <begin position="253"/>
        <end position="274"/>
    </location>
</feature>
<name>A0A8J3FTI9_9PSEU</name>
<comment type="caution">
    <text evidence="9">The sequence shown here is derived from an EMBL/GenBank/DDBJ whole genome shotgun (WGS) entry which is preliminary data.</text>
</comment>
<feature type="transmembrane region" description="Helical" evidence="8">
    <location>
        <begin position="124"/>
        <end position="142"/>
    </location>
</feature>
<accession>A0A8J3FTI9</accession>
<dbReference type="GO" id="GO:0009234">
    <property type="term" value="P:menaquinone biosynthetic process"/>
    <property type="evidence" value="ECO:0007669"/>
    <property type="project" value="UniProtKB-KW"/>
</dbReference>
<dbReference type="InterPro" id="IPR000537">
    <property type="entry name" value="UbiA_prenyltransferase"/>
</dbReference>
<keyword evidence="6 8" id="KW-1133">Transmembrane helix</keyword>
<feature type="transmembrane region" description="Helical" evidence="8">
    <location>
        <begin position="50"/>
        <end position="75"/>
    </location>
</feature>
<evidence type="ECO:0000313" key="9">
    <source>
        <dbReference type="EMBL" id="GGM46495.1"/>
    </source>
</evidence>
<feature type="transmembrane region" description="Helical" evidence="8">
    <location>
        <begin position="154"/>
        <end position="176"/>
    </location>
</feature>
<gene>
    <name evidence="9" type="ORF">GCM10012275_16920</name>
</gene>
<protein>
    <recommendedName>
        <fullName evidence="11">4-hydroxybenzoate polyprenyltransferase</fullName>
    </recommendedName>
</protein>
<evidence type="ECO:0000256" key="8">
    <source>
        <dbReference type="SAM" id="Phobius"/>
    </source>
</evidence>
<evidence type="ECO:0000313" key="10">
    <source>
        <dbReference type="Proteomes" id="UP000637578"/>
    </source>
</evidence>
<evidence type="ECO:0000256" key="4">
    <source>
        <dbReference type="ARBA" id="ARBA00022679"/>
    </source>
</evidence>
<evidence type="ECO:0000256" key="6">
    <source>
        <dbReference type="ARBA" id="ARBA00022989"/>
    </source>
</evidence>
<organism evidence="9 10">
    <name type="scientific">Longimycelium tulufanense</name>
    <dbReference type="NCBI Taxonomy" id="907463"/>
    <lineage>
        <taxon>Bacteria</taxon>
        <taxon>Bacillati</taxon>
        <taxon>Actinomycetota</taxon>
        <taxon>Actinomycetes</taxon>
        <taxon>Pseudonocardiales</taxon>
        <taxon>Pseudonocardiaceae</taxon>
        <taxon>Longimycelium</taxon>
    </lineage>
</organism>
<reference evidence="9" key="2">
    <citation type="submission" date="2020-09" db="EMBL/GenBank/DDBJ databases">
        <authorList>
            <person name="Sun Q."/>
            <person name="Zhou Y."/>
        </authorList>
    </citation>
    <scope>NUCLEOTIDE SEQUENCE</scope>
    <source>
        <strain evidence="9">CGMCC 4.5737</strain>
    </source>
</reference>
<dbReference type="GO" id="GO:0042371">
    <property type="term" value="P:vitamin K biosynthetic process"/>
    <property type="evidence" value="ECO:0007669"/>
    <property type="project" value="TreeGrafter"/>
</dbReference>
<comment type="pathway">
    <text evidence="2">Quinol/quinone metabolism; menaquinone biosynthesis.</text>
</comment>
<dbReference type="GO" id="GO:0016020">
    <property type="term" value="C:membrane"/>
    <property type="evidence" value="ECO:0007669"/>
    <property type="project" value="UniProtKB-SubCell"/>
</dbReference>
<evidence type="ECO:0000256" key="5">
    <source>
        <dbReference type="ARBA" id="ARBA00022692"/>
    </source>
</evidence>
<keyword evidence="10" id="KW-1185">Reference proteome</keyword>
<dbReference type="EMBL" id="BMMK01000005">
    <property type="protein sequence ID" value="GGM46495.1"/>
    <property type="molecule type" value="Genomic_DNA"/>
</dbReference>
<proteinExistence type="predicted"/>
<sequence>MSGLTGARPRVARWSDLAHAHKLVFPFPIYYFCHAGWGAGYVSGGYGDVLAVPVVLALTANLLAIVGGAALNATVDFRTDSHNRGKERIARAVIRLGPRNVLAWSAVEIALSLLLAAFSTLLTGNLDTVAAVTLMIALGLLYDLEPVRLKRRGFLNPVALGLSAGLLPAVAIASAVTAHIPAAVWLVFAGLGVLVGARALWWSFPDRHGDLATGMRTPTVRYGTGATGLITAVAAAVGLGLLGWGVWWRYGPAWMVLAVVVGGVFLVPVIAVLCRSGKHQPDAALLRRHHLLLAALADVVLVALPFLA</sequence>
<evidence type="ECO:0000256" key="1">
    <source>
        <dbReference type="ARBA" id="ARBA00004141"/>
    </source>
</evidence>
<dbReference type="InterPro" id="IPR044878">
    <property type="entry name" value="UbiA_sf"/>
</dbReference>
<evidence type="ECO:0008006" key="11">
    <source>
        <dbReference type="Google" id="ProtNLM"/>
    </source>
</evidence>
<feature type="transmembrane region" description="Helical" evidence="8">
    <location>
        <begin position="286"/>
        <end position="307"/>
    </location>
</feature>
<keyword evidence="4" id="KW-0808">Transferase</keyword>
<dbReference type="Pfam" id="PF01040">
    <property type="entry name" value="UbiA"/>
    <property type="match status" value="1"/>
</dbReference>
<evidence type="ECO:0000256" key="3">
    <source>
        <dbReference type="ARBA" id="ARBA00022428"/>
    </source>
</evidence>
<feature type="transmembrane region" description="Helical" evidence="8">
    <location>
        <begin position="182"/>
        <end position="201"/>
    </location>
</feature>
<dbReference type="PANTHER" id="PTHR13929">
    <property type="entry name" value="1,4-DIHYDROXY-2-NAPHTHOATE OCTAPRENYLTRANSFERASE"/>
    <property type="match status" value="1"/>
</dbReference>
<keyword evidence="3" id="KW-0474">Menaquinone biosynthesis</keyword>
<keyword evidence="7 8" id="KW-0472">Membrane</keyword>
<evidence type="ECO:0000256" key="2">
    <source>
        <dbReference type="ARBA" id="ARBA00004863"/>
    </source>
</evidence>
<feature type="transmembrane region" description="Helical" evidence="8">
    <location>
        <begin position="23"/>
        <end position="44"/>
    </location>
</feature>
<dbReference type="Gene3D" id="1.10.357.140">
    <property type="entry name" value="UbiA prenyltransferase"/>
    <property type="match status" value="1"/>
</dbReference>
<keyword evidence="5 8" id="KW-0812">Transmembrane</keyword>